<dbReference type="Pfam" id="PF15609">
    <property type="entry name" value="PRTase_2"/>
    <property type="match status" value="1"/>
</dbReference>
<keyword evidence="4" id="KW-1185">Reference proteome</keyword>
<evidence type="ECO:0000313" key="4">
    <source>
        <dbReference type="Proteomes" id="UP000031366"/>
    </source>
</evidence>
<evidence type="ECO:0000313" key="3">
    <source>
        <dbReference type="EMBL" id="KIE46637.1"/>
    </source>
</evidence>
<dbReference type="AlphaFoldDB" id="A0A0C1QZT9"/>
<dbReference type="OrthoDB" id="56827at2"/>
<dbReference type="Pfam" id="PF12500">
    <property type="entry name" value="TRSP"/>
    <property type="match status" value="1"/>
</dbReference>
<dbReference type="InterPro" id="IPR029057">
    <property type="entry name" value="PRTase-like"/>
</dbReference>
<dbReference type="InterPro" id="IPR022537">
    <property type="entry name" value="TRSP_dom"/>
</dbReference>
<evidence type="ECO:0008006" key="5">
    <source>
        <dbReference type="Google" id="ProtNLM"/>
    </source>
</evidence>
<dbReference type="Proteomes" id="UP000031366">
    <property type="component" value="Unassembled WGS sequence"/>
</dbReference>
<dbReference type="CDD" id="cd06223">
    <property type="entry name" value="PRTases_typeI"/>
    <property type="match status" value="1"/>
</dbReference>
<feature type="domain" description="TRSP" evidence="1">
    <location>
        <begin position="303"/>
        <end position="429"/>
    </location>
</feature>
<comment type="caution">
    <text evidence="3">The sequence shown here is derived from an EMBL/GenBank/DDBJ whole genome shotgun (WGS) entry which is preliminary data.</text>
</comment>
<dbReference type="EMBL" id="AYSO01000016">
    <property type="protein sequence ID" value="KIE46637.1"/>
    <property type="molecule type" value="Genomic_DNA"/>
</dbReference>
<dbReference type="PIRSF" id="PIRSF020967">
    <property type="entry name" value="UCP020967"/>
    <property type="match status" value="1"/>
</dbReference>
<dbReference type="SUPFAM" id="SSF53271">
    <property type="entry name" value="PRTase-like"/>
    <property type="match status" value="1"/>
</dbReference>
<dbReference type="RefSeq" id="WP_039632899.1">
    <property type="nucleotide sequence ID" value="NZ_AYSO01000016.1"/>
</dbReference>
<gene>
    <name evidence="3" type="ORF">U732_3257</name>
</gene>
<reference evidence="3 4" key="1">
    <citation type="journal article" date="2015" name="Infect. Genet. Evol.">
        <title>Genomic sequences of six botulinum neurotoxin-producing strains representing three clostridial species illustrate the mobility and diversity of botulinum neurotoxin genes.</title>
        <authorList>
            <person name="Smith T.J."/>
            <person name="Hill K.K."/>
            <person name="Xie G."/>
            <person name="Foley B.T."/>
            <person name="Williamson C.H."/>
            <person name="Foster J.T."/>
            <person name="Johnson S.L."/>
            <person name="Chertkov O."/>
            <person name="Teshima H."/>
            <person name="Gibbons H.S."/>
            <person name="Johnsky L.A."/>
            <person name="Karavis M.A."/>
            <person name="Smith L.A."/>
        </authorList>
    </citation>
    <scope>NUCLEOTIDE SEQUENCE [LARGE SCALE GENOMIC DNA]</scope>
    <source>
        <strain evidence="3 4">CDC 2741</strain>
    </source>
</reference>
<evidence type="ECO:0000259" key="1">
    <source>
        <dbReference type="Pfam" id="PF12500"/>
    </source>
</evidence>
<accession>A0A0C1QZT9</accession>
<organism evidence="3 4">
    <name type="scientific">Clostridium argentinense CDC 2741</name>
    <dbReference type="NCBI Taxonomy" id="1418104"/>
    <lineage>
        <taxon>Bacteria</taxon>
        <taxon>Bacillati</taxon>
        <taxon>Bacillota</taxon>
        <taxon>Clostridia</taxon>
        <taxon>Eubacteriales</taxon>
        <taxon>Clostridiaceae</taxon>
        <taxon>Clostridium</taxon>
    </lineage>
</organism>
<name>A0A0C1QZT9_9CLOT</name>
<proteinExistence type="predicted"/>
<evidence type="ECO:0000259" key="2">
    <source>
        <dbReference type="Pfam" id="PF15609"/>
    </source>
</evidence>
<dbReference type="STRING" id="29341.RSJ17_19655"/>
<feature type="domain" description="Orotate phosphoribosyltransferase-like" evidence="2">
    <location>
        <begin position="39"/>
        <end position="259"/>
    </location>
</feature>
<sequence>MDLLTKTYCLDHLNFNMQNKLKLDIEITKNQYNIPYNALFSVAARKNPKRSFLFVSKVIGKHVPMSPYNLRLVGNILARDYFSRKNNIVDNNIETLVNELINLNTTSINKISEDSLHILNEKLTLDKKILFIGFAETATALGQAVASSFENAYYIQTTRDELLSLKSYCLFKEEHSHAVDHLMYPLNNELLMNCDEIVLVDDEITTGKTSLNLIKELNNNLKCNNFSVISILDWRSADNLKLFNDIEDINLSAFSLIKGNFNCVKSGEITEVKTDSVTLDNTISYEEVLIDHRKNIEGFHRYSGRFGMTPYDWNNLSREVAKVTEIIKYKIDDSPTLCLGHEEFIFMPSLVACNLGDNVFFHSSTISPIYCDNSYEFYGIKNKLEMDSLFNKSNKNYIYNIPSGTYKNLIYFTERPLGNKSKESLLEKLKNLGILKVIFVSFKS</sequence>
<protein>
    <recommendedName>
        <fullName evidence="5">Phosphoribosyl transferase domain protein</fullName>
    </recommendedName>
</protein>
<dbReference type="Gene3D" id="3.40.50.2020">
    <property type="match status" value="1"/>
</dbReference>
<dbReference type="InterPro" id="IPR041688">
    <property type="entry name" value="PRTase_2"/>
</dbReference>
<dbReference type="InterPro" id="IPR011214">
    <property type="entry name" value="UCP020967"/>
</dbReference>
<dbReference type="InterPro" id="IPR000836">
    <property type="entry name" value="PRTase_dom"/>
</dbReference>